<evidence type="ECO:0000313" key="3">
    <source>
        <dbReference type="EMBL" id="TRO80518.1"/>
    </source>
</evidence>
<feature type="transmembrane region" description="Helical" evidence="1">
    <location>
        <begin position="33"/>
        <end position="61"/>
    </location>
</feature>
<proteinExistence type="predicted"/>
<gene>
    <name evidence="4" type="ORF">FL622_08680</name>
    <name evidence="3" type="ORF">FL622_10490</name>
</gene>
<dbReference type="EMBL" id="VJVV01000007">
    <property type="protein sequence ID" value="TRO80518.1"/>
    <property type="molecule type" value="Genomic_DNA"/>
</dbReference>
<accession>A0A550JF69</accession>
<dbReference type="EMBL" id="VJVV01000005">
    <property type="protein sequence ID" value="TRO81864.1"/>
    <property type="molecule type" value="Genomic_DNA"/>
</dbReference>
<keyword evidence="1" id="KW-0472">Membrane</keyword>
<sequence>MKVKSLIASATLALSALAAPAFAASTRTDHSGIVVWVFLGFCGLIVAAQLIPALLVMFGIVKAVAEPKAQEAKQSAH</sequence>
<evidence type="ECO:0000256" key="2">
    <source>
        <dbReference type="SAM" id="SignalP"/>
    </source>
</evidence>
<evidence type="ECO:0000256" key="1">
    <source>
        <dbReference type="SAM" id="Phobius"/>
    </source>
</evidence>
<name>A0A550JF69_9BACT</name>
<comment type="caution">
    <text evidence="4">The sequence shown here is derived from an EMBL/GenBank/DDBJ whole genome shotgun (WGS) entry which is preliminary data.</text>
</comment>
<evidence type="ECO:0000313" key="5">
    <source>
        <dbReference type="Proteomes" id="UP000317155"/>
    </source>
</evidence>
<feature type="chain" id="PRO_5038242561" evidence="2">
    <location>
        <begin position="24"/>
        <end position="77"/>
    </location>
</feature>
<dbReference type="RefSeq" id="WP_092057691.1">
    <property type="nucleotide sequence ID" value="NZ_FOJJ01000037.1"/>
</dbReference>
<protein>
    <submittedName>
        <fullName evidence="4">Uncharacterized protein</fullName>
    </submittedName>
</protein>
<keyword evidence="1" id="KW-1133">Transmembrane helix</keyword>
<dbReference type="Proteomes" id="UP000317155">
    <property type="component" value="Unassembled WGS sequence"/>
</dbReference>
<keyword evidence="2" id="KW-0732">Signal</keyword>
<evidence type="ECO:0000313" key="4">
    <source>
        <dbReference type="EMBL" id="TRO81864.1"/>
    </source>
</evidence>
<dbReference type="AlphaFoldDB" id="A0A550JF69"/>
<keyword evidence="1" id="KW-0812">Transmembrane</keyword>
<feature type="signal peptide" evidence="2">
    <location>
        <begin position="1"/>
        <end position="23"/>
    </location>
</feature>
<keyword evidence="5" id="KW-1185">Reference proteome</keyword>
<reference evidence="4 5" key="1">
    <citation type="submission" date="2019-07" db="EMBL/GenBank/DDBJ databases">
        <title>Insights of Desulfuromonas acetexigens electromicrobiology.</title>
        <authorList>
            <person name="Katuri K."/>
            <person name="Sapireddy V."/>
            <person name="Shaw D.R."/>
            <person name="Saikaly P."/>
        </authorList>
    </citation>
    <scope>NUCLEOTIDE SEQUENCE [LARGE SCALE GENOMIC DNA]</scope>
    <source>
        <strain evidence="4 5">2873</strain>
    </source>
</reference>
<dbReference type="OrthoDB" id="5398345at2"/>
<organism evidence="4 5">
    <name type="scientific">Trichloromonas acetexigens</name>
    <dbReference type="NCBI Taxonomy" id="38815"/>
    <lineage>
        <taxon>Bacteria</taxon>
        <taxon>Pseudomonadati</taxon>
        <taxon>Thermodesulfobacteriota</taxon>
        <taxon>Desulfuromonadia</taxon>
        <taxon>Desulfuromonadales</taxon>
        <taxon>Trichloromonadaceae</taxon>
        <taxon>Trichloromonas</taxon>
    </lineage>
</organism>